<evidence type="ECO:0000256" key="3">
    <source>
        <dbReference type="ARBA" id="ARBA00022989"/>
    </source>
</evidence>
<feature type="transmembrane region" description="Helical" evidence="5">
    <location>
        <begin position="99"/>
        <end position="124"/>
    </location>
</feature>
<dbReference type="AlphaFoldDB" id="A0AAU8TCF0"/>
<comment type="subcellular location">
    <subcellularLocation>
        <location evidence="1">Membrane</location>
        <topology evidence="1">Multi-pass membrane protein</topology>
    </subcellularLocation>
</comment>
<dbReference type="Pfam" id="PF01943">
    <property type="entry name" value="Polysacc_synt"/>
    <property type="match status" value="1"/>
</dbReference>
<dbReference type="KEGG" id="bfn:OI25_4558"/>
<dbReference type="PANTHER" id="PTHR43424">
    <property type="entry name" value="LOCUS PUTATIVE PROTEIN 1-RELATED"/>
    <property type="match status" value="1"/>
</dbReference>
<reference evidence="6 7" key="1">
    <citation type="journal article" date="2015" name="Genome Announc.">
        <title>Complete genome sequences for 59 burkholderia isolates, both pathogenic and near neighbor.</title>
        <authorList>
            <person name="Johnson S.L."/>
            <person name="Bishop-Lilly K.A."/>
            <person name="Ladner J.T."/>
            <person name="Daligault H.E."/>
            <person name="Davenport K.W."/>
            <person name="Jaissle J."/>
            <person name="Frey K.G."/>
            <person name="Koroleva G.I."/>
            <person name="Bruce D.C."/>
            <person name="Coyne S.R."/>
            <person name="Broomall S.M."/>
            <person name="Li P.E."/>
            <person name="Teshima H."/>
            <person name="Gibbons H.S."/>
            <person name="Palacios G.F."/>
            <person name="Rosenzweig C.N."/>
            <person name="Redden C.L."/>
            <person name="Xu Y."/>
            <person name="Minogue T.D."/>
            <person name="Chain P.S."/>
        </authorList>
    </citation>
    <scope>NUCLEOTIDE SEQUENCE [LARGE SCALE GENOMIC DNA]</scope>
    <source>
        <strain evidence="6 7">ATCC BAA-463</strain>
    </source>
</reference>
<sequence length="438" mass="46771">MPGYLVSGEQMKHAGSVTKAARMRMNFLALMMWQIGNYIVPLATFPYLTRVLGVAHFGVLGYATAVATYGMLVTEWGFFLSGPKAVVECRDQPKVLNELIWSTMIAKSCLCAISFIALLVVAHFDSKLASLYPVVFAAWLTVIGNVFTLNWLLQGLERFSVFSTVALAGRFSSLPLTFIFVHHSSDVAIAAAIQGLTAVLTGLFSLVAAWRLGVLHRPSVSAHSVWRRVRESADMFVSSASVSLFGVTNAVILASTTTPYQVGIYIAADKLKTVANMVPAQINTVCYPRVAALFRGHPLAAARLTVIGTAATAVTTVAGVVAVAYLSAPLTATVLGTGFAASASVLKLLSLATIFGNLAYFLGLQVLVPFGNTRIRTMMMLAAGVLNVGLAIVLTPRFGADGAAASLLVAEVVLLGIYVLMILRKPLLRNHFTQLLNR</sequence>
<accession>A0AAU8TCF0</accession>
<keyword evidence="4 5" id="KW-0472">Membrane</keyword>
<dbReference type="InterPro" id="IPR002797">
    <property type="entry name" value="Polysacc_synth"/>
</dbReference>
<evidence type="ECO:0000256" key="1">
    <source>
        <dbReference type="ARBA" id="ARBA00004141"/>
    </source>
</evidence>
<feature type="transmembrane region" description="Helical" evidence="5">
    <location>
        <begin position="404"/>
        <end position="423"/>
    </location>
</feature>
<feature type="transmembrane region" description="Helical" evidence="5">
    <location>
        <begin position="27"/>
        <end position="48"/>
    </location>
</feature>
<feature type="transmembrane region" description="Helical" evidence="5">
    <location>
        <begin position="130"/>
        <end position="152"/>
    </location>
</feature>
<gene>
    <name evidence="6" type="ORF">OI25_4558</name>
</gene>
<dbReference type="PANTHER" id="PTHR43424:SF1">
    <property type="entry name" value="LOCUS PUTATIVE PROTEIN 1-RELATED"/>
    <property type="match status" value="1"/>
</dbReference>
<feature type="transmembrane region" description="Helical" evidence="5">
    <location>
        <begin position="159"/>
        <end position="181"/>
    </location>
</feature>
<feature type="transmembrane region" description="Helical" evidence="5">
    <location>
        <begin position="348"/>
        <end position="368"/>
    </location>
</feature>
<keyword evidence="3 5" id="KW-1133">Transmembrane helix</keyword>
<organism evidence="6 7">
    <name type="scientific">Paraburkholderia fungorum</name>
    <dbReference type="NCBI Taxonomy" id="134537"/>
    <lineage>
        <taxon>Bacteria</taxon>
        <taxon>Pseudomonadati</taxon>
        <taxon>Pseudomonadota</taxon>
        <taxon>Betaproteobacteria</taxon>
        <taxon>Burkholderiales</taxon>
        <taxon>Burkholderiaceae</taxon>
        <taxon>Paraburkholderia</taxon>
    </lineage>
</organism>
<dbReference type="CDD" id="cd13128">
    <property type="entry name" value="MATE_Wzx_like"/>
    <property type="match status" value="1"/>
</dbReference>
<dbReference type="EMBL" id="CP010027">
    <property type="protein sequence ID" value="AJZ64048.1"/>
    <property type="molecule type" value="Genomic_DNA"/>
</dbReference>
<evidence type="ECO:0000256" key="4">
    <source>
        <dbReference type="ARBA" id="ARBA00023136"/>
    </source>
</evidence>
<keyword evidence="2 5" id="KW-0812">Transmembrane</keyword>
<dbReference type="Proteomes" id="UP000032614">
    <property type="component" value="Chromosome 2"/>
</dbReference>
<feature type="transmembrane region" description="Helical" evidence="5">
    <location>
        <begin position="187"/>
        <end position="210"/>
    </location>
</feature>
<evidence type="ECO:0000256" key="5">
    <source>
        <dbReference type="SAM" id="Phobius"/>
    </source>
</evidence>
<name>A0AAU8TCF0_9BURK</name>
<feature type="transmembrane region" description="Helical" evidence="5">
    <location>
        <begin position="54"/>
        <end position="78"/>
    </location>
</feature>
<evidence type="ECO:0000313" key="6">
    <source>
        <dbReference type="EMBL" id="AJZ64048.1"/>
    </source>
</evidence>
<evidence type="ECO:0000313" key="7">
    <source>
        <dbReference type="Proteomes" id="UP000032614"/>
    </source>
</evidence>
<dbReference type="InterPro" id="IPR052556">
    <property type="entry name" value="PolySynth_Transporter"/>
</dbReference>
<protein>
    <submittedName>
        <fullName evidence="6">Polysaccharide biosynthesis family protein</fullName>
    </submittedName>
</protein>
<dbReference type="GO" id="GO:0016020">
    <property type="term" value="C:membrane"/>
    <property type="evidence" value="ECO:0007669"/>
    <property type="project" value="UniProtKB-SubCell"/>
</dbReference>
<evidence type="ECO:0000256" key="2">
    <source>
        <dbReference type="ARBA" id="ARBA00022692"/>
    </source>
</evidence>
<feature type="transmembrane region" description="Helical" evidence="5">
    <location>
        <begin position="380"/>
        <end position="398"/>
    </location>
</feature>
<proteinExistence type="predicted"/>
<feature type="transmembrane region" description="Helical" evidence="5">
    <location>
        <begin position="304"/>
        <end position="328"/>
    </location>
</feature>